<gene>
    <name evidence="2" type="ORF">GGQ55_000899</name>
</gene>
<proteinExistence type="predicted"/>
<dbReference type="EMBL" id="JACBZT010000001">
    <property type="protein sequence ID" value="NYJ04621.1"/>
    <property type="molecule type" value="Genomic_DNA"/>
</dbReference>
<protein>
    <submittedName>
        <fullName evidence="2">Uncharacterized protein</fullName>
    </submittedName>
</protein>
<dbReference type="Proteomes" id="UP000541969">
    <property type="component" value="Unassembled WGS sequence"/>
</dbReference>
<comment type="caution">
    <text evidence="2">The sequence shown here is derived from an EMBL/GenBank/DDBJ whole genome shotgun (WGS) entry which is preliminary data.</text>
</comment>
<feature type="compositionally biased region" description="Polar residues" evidence="1">
    <location>
        <begin position="160"/>
        <end position="186"/>
    </location>
</feature>
<evidence type="ECO:0000256" key="1">
    <source>
        <dbReference type="SAM" id="MobiDB-lite"/>
    </source>
</evidence>
<evidence type="ECO:0000313" key="2">
    <source>
        <dbReference type="EMBL" id="NYJ04621.1"/>
    </source>
</evidence>
<dbReference type="AlphaFoldDB" id="A0A853CBW4"/>
<feature type="region of interest" description="Disordered" evidence="1">
    <location>
        <begin position="1"/>
        <end position="21"/>
    </location>
</feature>
<keyword evidence="3" id="KW-1185">Reference proteome</keyword>
<sequence length="186" mass="18507">MNMRHRFTRVVRPAPGAPGTGAPRFASAVVVSTLAVLLAACTGTDTGETAATGTTSAPASSSAAAAADSTVSPVDTDSVQTDAPVTSSALVLTWAEYSDDDGTIDAAAFVQGVVETGGTCLLTATRRGEEHTSDPTPAEPGPSTTDCGPLSIQLPGGSSGSWDVSVTYSSSTAGDLTSETTKVQVP</sequence>
<feature type="region of interest" description="Disordered" evidence="1">
    <location>
        <begin position="126"/>
        <end position="186"/>
    </location>
</feature>
<reference evidence="2 3" key="1">
    <citation type="submission" date="2020-07" db="EMBL/GenBank/DDBJ databases">
        <title>Sequencing the genomes of 1000 actinobacteria strains.</title>
        <authorList>
            <person name="Klenk H.-P."/>
        </authorList>
    </citation>
    <scope>NUCLEOTIDE SEQUENCE [LARGE SCALE GENOMIC DNA]</scope>
    <source>
        <strain evidence="2 3">DSM 104001</strain>
    </source>
</reference>
<name>A0A853CBW4_9ACTN</name>
<organism evidence="2 3">
    <name type="scientific">Petropleomorpha daqingensis</name>
    <dbReference type="NCBI Taxonomy" id="2026353"/>
    <lineage>
        <taxon>Bacteria</taxon>
        <taxon>Bacillati</taxon>
        <taxon>Actinomycetota</taxon>
        <taxon>Actinomycetes</taxon>
        <taxon>Geodermatophilales</taxon>
        <taxon>Geodermatophilaceae</taxon>
        <taxon>Petropleomorpha</taxon>
    </lineage>
</organism>
<evidence type="ECO:0000313" key="3">
    <source>
        <dbReference type="Proteomes" id="UP000541969"/>
    </source>
</evidence>
<accession>A0A853CBW4</accession>
<dbReference type="RefSeq" id="WP_179715317.1">
    <property type="nucleotide sequence ID" value="NZ_JACBZT010000001.1"/>
</dbReference>